<proteinExistence type="predicted"/>
<gene>
    <name evidence="3" type="ORF">ACFOW6_00070</name>
</gene>
<keyword evidence="4" id="KW-1185">Reference proteome</keyword>
<name>A0ABV8UF99_9PROT</name>
<keyword evidence="1" id="KW-0812">Transmembrane</keyword>
<protein>
    <submittedName>
        <fullName evidence="3">YqaA family protein</fullName>
    </submittedName>
</protein>
<evidence type="ECO:0000256" key="1">
    <source>
        <dbReference type="SAM" id="Phobius"/>
    </source>
</evidence>
<feature type="transmembrane region" description="Helical" evidence="1">
    <location>
        <begin position="54"/>
        <end position="75"/>
    </location>
</feature>
<keyword evidence="1" id="KW-0472">Membrane</keyword>
<dbReference type="InterPro" id="IPR051311">
    <property type="entry name" value="DedA_domain"/>
</dbReference>
<comment type="caution">
    <text evidence="3">The sequence shown here is derived from an EMBL/GenBank/DDBJ whole genome shotgun (WGS) entry which is preliminary data.</text>
</comment>
<dbReference type="EMBL" id="JBHSCW010000001">
    <property type="protein sequence ID" value="MFC4349929.1"/>
    <property type="molecule type" value="Genomic_DNA"/>
</dbReference>
<evidence type="ECO:0000259" key="2">
    <source>
        <dbReference type="Pfam" id="PF09335"/>
    </source>
</evidence>
<sequence>MRPLRQLYDWTLRLSARRDAMVVLFLVAFIEASVFPIPPDVLILPMILACRSRAWAVAATATVGSVLGGVAGYAIGASLFESLGEPILAFYGYLEDFAEFAAAYNEWGAWIVAGAGFTPFPYKVITIASGVTSLDPVVFMVASVVSRGARFFLLAVLLWYFGPPIRRFVEKYLPQLAALFFILLFGGFIAVRYLF</sequence>
<dbReference type="PANTHER" id="PTHR42709">
    <property type="entry name" value="ALKALINE PHOSPHATASE LIKE PROTEIN"/>
    <property type="match status" value="1"/>
</dbReference>
<accession>A0ABV8UF99</accession>
<dbReference type="Pfam" id="PF09335">
    <property type="entry name" value="VTT_dom"/>
    <property type="match status" value="1"/>
</dbReference>
<keyword evidence="1" id="KW-1133">Transmembrane helix</keyword>
<feature type="transmembrane region" description="Helical" evidence="1">
    <location>
        <begin position="172"/>
        <end position="194"/>
    </location>
</feature>
<feature type="transmembrane region" description="Helical" evidence="1">
    <location>
        <begin position="20"/>
        <end position="42"/>
    </location>
</feature>
<dbReference type="InterPro" id="IPR032816">
    <property type="entry name" value="VTT_dom"/>
</dbReference>
<feature type="domain" description="VTT" evidence="2">
    <location>
        <begin position="46"/>
        <end position="157"/>
    </location>
</feature>
<reference evidence="4" key="1">
    <citation type="journal article" date="2019" name="Int. J. Syst. Evol. Microbiol.">
        <title>The Global Catalogue of Microorganisms (GCM) 10K type strain sequencing project: providing services to taxonomists for standard genome sequencing and annotation.</title>
        <authorList>
            <consortium name="The Broad Institute Genomics Platform"/>
            <consortium name="The Broad Institute Genome Sequencing Center for Infectious Disease"/>
            <person name="Wu L."/>
            <person name="Ma J."/>
        </authorList>
    </citation>
    <scope>NUCLEOTIDE SEQUENCE [LARGE SCALE GENOMIC DNA]</scope>
    <source>
        <strain evidence="4">CECT 8472</strain>
    </source>
</reference>
<evidence type="ECO:0000313" key="3">
    <source>
        <dbReference type="EMBL" id="MFC4349929.1"/>
    </source>
</evidence>
<feature type="transmembrane region" description="Helical" evidence="1">
    <location>
        <begin position="137"/>
        <end position="160"/>
    </location>
</feature>
<dbReference type="RefSeq" id="WP_382419889.1">
    <property type="nucleotide sequence ID" value="NZ_JBHSCW010000001.1"/>
</dbReference>
<dbReference type="Proteomes" id="UP001595799">
    <property type="component" value="Unassembled WGS sequence"/>
</dbReference>
<organism evidence="3 4">
    <name type="scientific">Fodinicurvata halophila</name>
    <dbReference type="NCBI Taxonomy" id="1419723"/>
    <lineage>
        <taxon>Bacteria</taxon>
        <taxon>Pseudomonadati</taxon>
        <taxon>Pseudomonadota</taxon>
        <taxon>Alphaproteobacteria</taxon>
        <taxon>Rhodospirillales</taxon>
        <taxon>Rhodovibrionaceae</taxon>
        <taxon>Fodinicurvata</taxon>
    </lineage>
</organism>
<evidence type="ECO:0000313" key="4">
    <source>
        <dbReference type="Proteomes" id="UP001595799"/>
    </source>
</evidence>
<dbReference type="PANTHER" id="PTHR42709:SF11">
    <property type="entry name" value="DEDA FAMILY PROTEIN"/>
    <property type="match status" value="1"/>
</dbReference>
<feature type="transmembrane region" description="Helical" evidence="1">
    <location>
        <begin position="107"/>
        <end position="125"/>
    </location>
</feature>